<keyword evidence="4" id="KW-0808">Transferase</keyword>
<evidence type="ECO:0000313" key="13">
    <source>
        <dbReference type="Proteomes" id="UP000324767"/>
    </source>
</evidence>
<dbReference type="CDD" id="cd00130">
    <property type="entry name" value="PAS"/>
    <property type="match status" value="3"/>
</dbReference>
<evidence type="ECO:0000256" key="3">
    <source>
        <dbReference type="ARBA" id="ARBA00022553"/>
    </source>
</evidence>
<dbReference type="SMART" id="SM00387">
    <property type="entry name" value="HATPase_c"/>
    <property type="match status" value="1"/>
</dbReference>
<dbReference type="Pfam" id="PF13188">
    <property type="entry name" value="PAS_8"/>
    <property type="match status" value="2"/>
</dbReference>
<evidence type="ECO:0000256" key="5">
    <source>
        <dbReference type="ARBA" id="ARBA00022777"/>
    </source>
</evidence>
<dbReference type="NCBIfam" id="TIGR00229">
    <property type="entry name" value="sensory_box"/>
    <property type="match status" value="2"/>
</dbReference>
<dbReference type="SUPFAM" id="SSF47384">
    <property type="entry name" value="Homodimeric domain of signal transducing histidine kinase"/>
    <property type="match status" value="1"/>
</dbReference>
<keyword evidence="5 12" id="KW-0418">Kinase</keyword>
<dbReference type="InterPro" id="IPR004358">
    <property type="entry name" value="Sig_transdc_His_kin-like_C"/>
</dbReference>
<evidence type="ECO:0000259" key="10">
    <source>
        <dbReference type="PROSITE" id="PS50112"/>
    </source>
</evidence>
<evidence type="ECO:0000313" key="12">
    <source>
        <dbReference type="EMBL" id="KAA6406831.1"/>
    </source>
</evidence>
<dbReference type="Pfam" id="PF26131">
    <property type="entry name" value="PAS-like"/>
    <property type="match status" value="1"/>
</dbReference>
<evidence type="ECO:0000259" key="9">
    <source>
        <dbReference type="PROSITE" id="PS50110"/>
    </source>
</evidence>
<comment type="caution">
    <text evidence="12">The sequence shown here is derived from an EMBL/GenBank/DDBJ whole genome shotgun (WGS) entry which is preliminary data.</text>
</comment>
<dbReference type="PROSITE" id="PS50110">
    <property type="entry name" value="RESPONSE_REGULATORY"/>
    <property type="match status" value="1"/>
</dbReference>
<dbReference type="Gene3D" id="3.30.450.40">
    <property type="match status" value="1"/>
</dbReference>
<evidence type="ECO:0000256" key="7">
    <source>
        <dbReference type="SAM" id="MobiDB-lite"/>
    </source>
</evidence>
<evidence type="ECO:0000256" key="2">
    <source>
        <dbReference type="ARBA" id="ARBA00012438"/>
    </source>
</evidence>
<accession>A0A5M8PC63</accession>
<dbReference type="Gene3D" id="3.30.565.10">
    <property type="entry name" value="Histidine kinase-like ATPase, C-terminal domain"/>
    <property type="match status" value="1"/>
</dbReference>
<name>A0A5M8PC63_9LECA</name>
<dbReference type="GO" id="GO:0009927">
    <property type="term" value="F:histidine phosphotransfer kinase activity"/>
    <property type="evidence" value="ECO:0007669"/>
    <property type="project" value="TreeGrafter"/>
</dbReference>
<dbReference type="EMBL" id="VXIT01000022">
    <property type="protein sequence ID" value="KAA6406831.1"/>
    <property type="molecule type" value="Genomic_DNA"/>
</dbReference>
<dbReference type="InterPro" id="IPR005467">
    <property type="entry name" value="His_kinase_dom"/>
</dbReference>
<dbReference type="Proteomes" id="UP000324767">
    <property type="component" value="Unassembled WGS sequence"/>
</dbReference>
<organism evidence="12 13">
    <name type="scientific">Lasallia pustulata</name>
    <dbReference type="NCBI Taxonomy" id="136370"/>
    <lineage>
        <taxon>Eukaryota</taxon>
        <taxon>Fungi</taxon>
        <taxon>Dikarya</taxon>
        <taxon>Ascomycota</taxon>
        <taxon>Pezizomycotina</taxon>
        <taxon>Lecanoromycetes</taxon>
        <taxon>OSLEUM clade</taxon>
        <taxon>Umbilicariomycetidae</taxon>
        <taxon>Umbilicariales</taxon>
        <taxon>Umbilicariaceae</taxon>
        <taxon>Lasallia</taxon>
    </lineage>
</organism>
<feature type="region of interest" description="Disordered" evidence="7">
    <location>
        <begin position="1287"/>
        <end position="1329"/>
    </location>
</feature>
<dbReference type="Pfam" id="PF02518">
    <property type="entry name" value="HATPase_c"/>
    <property type="match status" value="1"/>
</dbReference>
<dbReference type="InterPro" id="IPR029016">
    <property type="entry name" value="GAF-like_dom_sf"/>
</dbReference>
<evidence type="ECO:0000259" key="11">
    <source>
        <dbReference type="PROSITE" id="PS50113"/>
    </source>
</evidence>
<dbReference type="CDD" id="cd17546">
    <property type="entry name" value="REC_hyHK_CKI1_RcsC-like"/>
    <property type="match status" value="1"/>
</dbReference>
<feature type="domain" description="Response regulatory" evidence="9">
    <location>
        <begin position="1336"/>
        <end position="1466"/>
    </location>
</feature>
<dbReference type="SUPFAM" id="SSF55781">
    <property type="entry name" value="GAF domain-like"/>
    <property type="match status" value="1"/>
</dbReference>
<dbReference type="InterPro" id="IPR013767">
    <property type="entry name" value="PAS_fold"/>
</dbReference>
<dbReference type="PROSITE" id="PS50112">
    <property type="entry name" value="PAS"/>
    <property type="match status" value="3"/>
</dbReference>
<feature type="compositionally biased region" description="Low complexity" evidence="7">
    <location>
        <begin position="1310"/>
        <end position="1323"/>
    </location>
</feature>
<reference evidence="12 13" key="1">
    <citation type="submission" date="2019-09" db="EMBL/GenBank/DDBJ databases">
        <title>The hologenome of the rock-dwelling lichen Lasallia pustulata.</title>
        <authorList>
            <person name="Greshake Tzovaras B."/>
            <person name="Segers F."/>
            <person name="Bicker A."/>
            <person name="Dal Grande F."/>
            <person name="Otte J."/>
            <person name="Hankeln T."/>
            <person name="Schmitt I."/>
            <person name="Ebersberger I."/>
        </authorList>
    </citation>
    <scope>NUCLEOTIDE SEQUENCE [LARGE SCALE GENOMIC DNA]</scope>
    <source>
        <strain evidence="12">A1-1</strain>
    </source>
</reference>
<dbReference type="SUPFAM" id="SSF52172">
    <property type="entry name" value="CheY-like"/>
    <property type="match status" value="1"/>
</dbReference>
<dbReference type="InterPro" id="IPR003594">
    <property type="entry name" value="HATPase_dom"/>
</dbReference>
<dbReference type="PANTHER" id="PTHR43047:SF72">
    <property type="entry name" value="OSMOSENSING HISTIDINE PROTEIN KINASE SLN1"/>
    <property type="match status" value="1"/>
</dbReference>
<evidence type="ECO:0000256" key="1">
    <source>
        <dbReference type="ARBA" id="ARBA00000085"/>
    </source>
</evidence>
<dbReference type="InterPro" id="IPR001789">
    <property type="entry name" value="Sig_transdc_resp-reg_receiver"/>
</dbReference>
<dbReference type="Pfam" id="PF00072">
    <property type="entry name" value="Response_reg"/>
    <property type="match status" value="1"/>
</dbReference>
<feature type="domain" description="PAS" evidence="10">
    <location>
        <begin position="850"/>
        <end position="886"/>
    </location>
</feature>
<feature type="domain" description="Histidine kinase" evidence="8">
    <location>
        <begin position="1004"/>
        <end position="1279"/>
    </location>
</feature>
<dbReference type="PANTHER" id="PTHR43047">
    <property type="entry name" value="TWO-COMPONENT HISTIDINE PROTEIN KINASE"/>
    <property type="match status" value="1"/>
</dbReference>
<sequence>MSVHRNGSALGPSSALQQLGAIGLVELLEHDGRPTFILDLDARLDHTQLEPVFCNASLRSSSGLQEVIFGTTPLQLECGLRESRTYSEFKEWALKSTSNAVSADGTSLGFLYDGVVWTSFVLRGRWRLISGNHVQRVGSALTVHIGSSSYADGPATAVQGERYSTQAIHESAGTVQPQLVAAKPPAWTKLLPSSSHIQFFMSIDWAATGLGSLEDWSYHLRQMTVLLMSDPRPAAMYWGPNRVILYNESYVVVAARKHPNMMGKTFEHAWPEVSSDFVFAAELTRRATMAENTRFLIERHGYLEESFFSWSMIPLRGKTGNIEGFYNPTFETTRQTISDRRTKTLISVAFATNMQCFWPFLLRGLEPNHLDIPFALLYSLSNDPRSDKASGPELVTLEGTLGVPKGHVSAPNRAELQHSNQGFIPYFRNAMQSGGPLVLQKRDGDLPETLTSGIQWRGYGEPSVAVVFPLLAGTRTLGFLLIGLNSRRPYDDEYQRFIKLLSGQLSTALYSAVLMEQATLNQAELSRQLALRTQEVEESQQRFARIIDLMPVGFSSSDAVGNLTFTNNAFFHITGHPRSDADSMSWIKTILEEDLVLFANHWHTLMIEQKSVECHLRLKKKFRPPNGVEADAKHCTTVLVHAYPEVSDEDGSTTGVTSMITDISQLVHLQEMQKERAEEAVERANLAEKLALRTQEVANSESKFKALAELTPVGLFNIDRAGQVIYANEPWYEITGHQRGLQSPMSFLDVVYEEDLDLMRTEWSNLADKRIPRTFEVRLKKRWYDKTSGKSTPTWVLASASQEQNEDGSVKSVMGCAIDISLQKQAQEHALERAALSEELIVRTQQAAESEKKFKQMAELAPCGMFYISVEGLVMWANSQFYEMTGHGRAPEDHYPFSFANIIAEEDQPLLWEQWDKVALSKVDIRFETRVTRPWINNTTGKPTKESAWLLVMAFPEVGGDGSVRSIMGCTADISQLKWAESVQTRSRIDAEEAKRQQEQFMDITSHEMRNPMSAILQCADDITTSLASYKSAVHRSMGLSEELVQSILEAAQIISLCSQHQTRIINDILTLSKLNSDMLLVTPVVVQPEAVVRGILKMFQGELQSHDINMHFLLESSYKECNVDWAFCDPSRLTQVFINILTNAIKFTRSEKQRMITVSLGASVNITPHDQDKTVQWFPSNDVGSKKDLVFGSDWGEGEVVYLYFAVKDTGRGLSSEEQTRLFHRFSQASPRTHVQYGGSGLGLFISRKLTELQGGEIGVASKAGEGSTFAFYIKGRKAIAAANTTDAQRTPVLDSGHPVSPTDRQREPSTATPPSANPATPKETGQGEVARRHVILLVEDNLVNQKVLSKQLKRVGCTVYVANHGQEALEVLQKTKLWKGSACEDDIDIILMDLEMPVMDGLTCARRIRKLKVEGLILRHIPIIAVTANARMEQIDTALAAGMDDVMTKPFQIAQLIPKMDKLMARQWQ</sequence>
<dbReference type="Gene3D" id="3.30.450.20">
    <property type="entry name" value="PAS domain"/>
    <property type="match status" value="4"/>
</dbReference>
<dbReference type="SMART" id="SM00091">
    <property type="entry name" value="PAS"/>
    <property type="match status" value="3"/>
</dbReference>
<dbReference type="GO" id="GO:0000155">
    <property type="term" value="F:phosphorelay sensor kinase activity"/>
    <property type="evidence" value="ECO:0007669"/>
    <property type="project" value="InterPro"/>
</dbReference>
<dbReference type="InterPro" id="IPR035965">
    <property type="entry name" value="PAS-like_dom_sf"/>
</dbReference>
<dbReference type="GO" id="GO:0005886">
    <property type="term" value="C:plasma membrane"/>
    <property type="evidence" value="ECO:0007669"/>
    <property type="project" value="TreeGrafter"/>
</dbReference>
<dbReference type="InterPro" id="IPR058846">
    <property type="entry name" value="PAS-like"/>
</dbReference>
<protein>
    <recommendedName>
        <fullName evidence="2">histidine kinase</fullName>
        <ecNumber evidence="2">2.7.13.3</ecNumber>
    </recommendedName>
</protein>
<dbReference type="SMART" id="SM00448">
    <property type="entry name" value="REC"/>
    <property type="match status" value="1"/>
</dbReference>
<dbReference type="Gene3D" id="3.40.50.2300">
    <property type="match status" value="1"/>
</dbReference>
<dbReference type="InterPro" id="IPR000700">
    <property type="entry name" value="PAS-assoc_C"/>
</dbReference>
<feature type="domain" description="PAC" evidence="11">
    <location>
        <begin position="773"/>
        <end position="832"/>
    </location>
</feature>
<proteinExistence type="predicted"/>
<dbReference type="InterPro" id="IPR011006">
    <property type="entry name" value="CheY-like_superfamily"/>
</dbReference>
<dbReference type="OrthoDB" id="60033at2759"/>
<dbReference type="PRINTS" id="PR00344">
    <property type="entry name" value="BCTRLSENSOR"/>
</dbReference>
<evidence type="ECO:0000256" key="6">
    <source>
        <dbReference type="PROSITE-ProRule" id="PRU00169"/>
    </source>
</evidence>
<dbReference type="InterPro" id="IPR000014">
    <property type="entry name" value="PAS"/>
</dbReference>
<dbReference type="InterPro" id="IPR036097">
    <property type="entry name" value="HisK_dim/P_sf"/>
</dbReference>
<evidence type="ECO:0000256" key="4">
    <source>
        <dbReference type="ARBA" id="ARBA00022679"/>
    </source>
</evidence>
<dbReference type="Gene3D" id="1.10.287.130">
    <property type="match status" value="1"/>
</dbReference>
<dbReference type="SMART" id="SM00388">
    <property type="entry name" value="HisKA"/>
    <property type="match status" value="1"/>
</dbReference>
<dbReference type="EC" id="2.7.13.3" evidence="2"/>
<dbReference type="SUPFAM" id="SSF55874">
    <property type="entry name" value="ATPase domain of HSP90 chaperone/DNA topoisomerase II/histidine kinase"/>
    <property type="match status" value="1"/>
</dbReference>
<keyword evidence="3 6" id="KW-0597">Phosphoprotein</keyword>
<dbReference type="InterPro" id="IPR003661">
    <property type="entry name" value="HisK_dim/P_dom"/>
</dbReference>
<dbReference type="PROSITE" id="PS50113">
    <property type="entry name" value="PAC"/>
    <property type="match status" value="1"/>
</dbReference>
<comment type="catalytic activity">
    <reaction evidence="1">
        <text>ATP + protein L-histidine = ADP + protein N-phospho-L-histidine.</text>
        <dbReference type="EC" id="2.7.13.3"/>
    </reaction>
</comment>
<feature type="domain" description="PAS" evidence="10">
    <location>
        <begin position="700"/>
        <end position="770"/>
    </location>
</feature>
<dbReference type="CDD" id="cd00082">
    <property type="entry name" value="HisKA"/>
    <property type="match status" value="1"/>
</dbReference>
<dbReference type="Pfam" id="PF00989">
    <property type="entry name" value="PAS"/>
    <property type="match status" value="1"/>
</dbReference>
<feature type="domain" description="PAS" evidence="10">
    <location>
        <begin position="539"/>
        <end position="594"/>
    </location>
</feature>
<feature type="modified residue" description="4-aspartylphosphate" evidence="6">
    <location>
        <position position="1395"/>
    </location>
</feature>
<dbReference type="PROSITE" id="PS50109">
    <property type="entry name" value="HIS_KIN"/>
    <property type="match status" value="1"/>
</dbReference>
<evidence type="ECO:0000259" key="8">
    <source>
        <dbReference type="PROSITE" id="PS50109"/>
    </source>
</evidence>
<dbReference type="GO" id="GO:0006355">
    <property type="term" value="P:regulation of DNA-templated transcription"/>
    <property type="evidence" value="ECO:0007669"/>
    <property type="project" value="InterPro"/>
</dbReference>
<dbReference type="SUPFAM" id="SSF55785">
    <property type="entry name" value="PYP-like sensor domain (PAS domain)"/>
    <property type="match status" value="3"/>
</dbReference>
<gene>
    <name evidence="12" type="ORF">FRX48_09329</name>
</gene>
<dbReference type="InterPro" id="IPR036890">
    <property type="entry name" value="HATPase_C_sf"/>
</dbReference>